<reference evidence="1" key="1">
    <citation type="journal article" date="2020" name="Stud. Mycol.">
        <title>101 Dothideomycetes genomes: a test case for predicting lifestyles and emergence of pathogens.</title>
        <authorList>
            <person name="Haridas S."/>
            <person name="Albert R."/>
            <person name="Binder M."/>
            <person name="Bloem J."/>
            <person name="Labutti K."/>
            <person name="Salamov A."/>
            <person name="Andreopoulos B."/>
            <person name="Baker S."/>
            <person name="Barry K."/>
            <person name="Bills G."/>
            <person name="Bluhm B."/>
            <person name="Cannon C."/>
            <person name="Castanera R."/>
            <person name="Culley D."/>
            <person name="Daum C."/>
            <person name="Ezra D."/>
            <person name="Gonzalez J."/>
            <person name="Henrissat B."/>
            <person name="Kuo A."/>
            <person name="Liang C."/>
            <person name="Lipzen A."/>
            <person name="Lutzoni F."/>
            <person name="Magnuson J."/>
            <person name="Mondo S."/>
            <person name="Nolan M."/>
            <person name="Ohm R."/>
            <person name="Pangilinan J."/>
            <person name="Park H.-J."/>
            <person name="Ramirez L."/>
            <person name="Alfaro M."/>
            <person name="Sun H."/>
            <person name="Tritt A."/>
            <person name="Yoshinaga Y."/>
            <person name="Zwiers L.-H."/>
            <person name="Turgeon B."/>
            <person name="Goodwin S."/>
            <person name="Spatafora J."/>
            <person name="Crous P."/>
            <person name="Grigoriev I."/>
        </authorList>
    </citation>
    <scope>NUCLEOTIDE SEQUENCE</scope>
    <source>
        <strain evidence="1">Tuck. ex Michener</strain>
    </source>
</reference>
<dbReference type="OrthoDB" id="5962590at2759"/>
<accession>A0A6A6GSJ9</accession>
<gene>
    <name evidence="1" type="ORF">EV356DRAFT_541427</name>
</gene>
<dbReference type="Proteomes" id="UP000800092">
    <property type="component" value="Unassembled WGS sequence"/>
</dbReference>
<dbReference type="AlphaFoldDB" id="A0A6A6GSJ9"/>
<protein>
    <submittedName>
        <fullName evidence="1">Uncharacterized protein</fullName>
    </submittedName>
</protein>
<dbReference type="EMBL" id="ML991902">
    <property type="protein sequence ID" value="KAF2228657.1"/>
    <property type="molecule type" value="Genomic_DNA"/>
</dbReference>
<evidence type="ECO:0000313" key="2">
    <source>
        <dbReference type="Proteomes" id="UP000800092"/>
    </source>
</evidence>
<evidence type="ECO:0000313" key="1">
    <source>
        <dbReference type="EMBL" id="KAF2228657.1"/>
    </source>
</evidence>
<name>A0A6A6GSJ9_VIRVR</name>
<keyword evidence="2" id="KW-1185">Reference proteome</keyword>
<organism evidence="1 2">
    <name type="scientific">Viridothelium virens</name>
    <name type="common">Speckled blister lichen</name>
    <name type="synonym">Trypethelium virens</name>
    <dbReference type="NCBI Taxonomy" id="1048519"/>
    <lineage>
        <taxon>Eukaryota</taxon>
        <taxon>Fungi</taxon>
        <taxon>Dikarya</taxon>
        <taxon>Ascomycota</taxon>
        <taxon>Pezizomycotina</taxon>
        <taxon>Dothideomycetes</taxon>
        <taxon>Dothideomycetes incertae sedis</taxon>
        <taxon>Trypetheliales</taxon>
        <taxon>Trypetheliaceae</taxon>
        <taxon>Viridothelium</taxon>
    </lineage>
</organism>
<proteinExistence type="predicted"/>
<sequence length="234" mass="25744">MGNIVSDMLKDPAKEQAAKEQLELLMKLADARLDTFESKLKNIFLDHDSAMKTSVPGKRALRFERSVRVDTDERGSPGVDEAVNAFFGSGDTGAPGVLDGFKAVVKTGLKTILGDTSAGESYDEKFFVCIKHNAIIRVDMYTYRYNFSTQGVISTHKNVLAYILCTSVVDHADVTPDEMIYLSSEFAGDREGEYGAYLNSLIKTWKALKAEDIEGPKNTVQKIKGDLREVAVAS</sequence>